<proteinExistence type="predicted"/>
<keyword evidence="2" id="KW-1185">Reference proteome</keyword>
<dbReference type="EMBL" id="CM047747">
    <property type="protein sequence ID" value="KAJ0017691.1"/>
    <property type="molecule type" value="Genomic_DNA"/>
</dbReference>
<evidence type="ECO:0000313" key="2">
    <source>
        <dbReference type="Proteomes" id="UP001163603"/>
    </source>
</evidence>
<organism evidence="1 2">
    <name type="scientific">Pistacia integerrima</name>
    <dbReference type="NCBI Taxonomy" id="434235"/>
    <lineage>
        <taxon>Eukaryota</taxon>
        <taxon>Viridiplantae</taxon>
        <taxon>Streptophyta</taxon>
        <taxon>Embryophyta</taxon>
        <taxon>Tracheophyta</taxon>
        <taxon>Spermatophyta</taxon>
        <taxon>Magnoliopsida</taxon>
        <taxon>eudicotyledons</taxon>
        <taxon>Gunneridae</taxon>
        <taxon>Pentapetalae</taxon>
        <taxon>rosids</taxon>
        <taxon>malvids</taxon>
        <taxon>Sapindales</taxon>
        <taxon>Anacardiaceae</taxon>
        <taxon>Pistacia</taxon>
    </lineage>
</organism>
<evidence type="ECO:0000313" key="1">
    <source>
        <dbReference type="EMBL" id="KAJ0017691.1"/>
    </source>
</evidence>
<reference evidence="2" key="1">
    <citation type="journal article" date="2023" name="G3 (Bethesda)">
        <title>Genome assembly and association tests identify interacting loci associated with vigor, precocity, and sex in interspecific pistachio rootstocks.</title>
        <authorList>
            <person name="Palmer W."/>
            <person name="Jacygrad E."/>
            <person name="Sagayaradj S."/>
            <person name="Cavanaugh K."/>
            <person name="Han R."/>
            <person name="Bertier L."/>
            <person name="Beede B."/>
            <person name="Kafkas S."/>
            <person name="Golino D."/>
            <person name="Preece J."/>
            <person name="Michelmore R."/>
        </authorList>
    </citation>
    <scope>NUCLEOTIDE SEQUENCE [LARGE SCALE GENOMIC DNA]</scope>
</reference>
<sequence>MKPKMEHYACIVDLLGRAGSLELALEIVLKMPEKPNSDVWVALLSSCRLHGDIEMAKIAANEIFKLNANDRPGAYVALSNTFAAAGKWDSVTELREVMKLRGILKDTACSWVGSESG</sequence>
<dbReference type="Proteomes" id="UP001163603">
    <property type="component" value="Chromosome 12"/>
</dbReference>
<comment type="caution">
    <text evidence="1">The sequence shown here is derived from an EMBL/GenBank/DDBJ whole genome shotgun (WGS) entry which is preliminary data.</text>
</comment>
<accession>A0ACC0XJ62</accession>
<protein>
    <submittedName>
        <fullName evidence="1">Uncharacterized protein</fullName>
    </submittedName>
</protein>
<gene>
    <name evidence="1" type="ORF">Pint_10452</name>
</gene>
<name>A0ACC0XJ62_9ROSI</name>